<accession>A0ABW5PLT8</accession>
<dbReference type="EMBL" id="JBHUMR010000001">
    <property type="protein sequence ID" value="MFD2615794.1"/>
    <property type="molecule type" value="Genomic_DNA"/>
</dbReference>
<dbReference type="RefSeq" id="WP_258311668.1">
    <property type="nucleotide sequence ID" value="NZ_JBHUMR010000001.1"/>
</dbReference>
<organism evidence="1 2">
    <name type="scientific">Terrilactibacillus laevilacticus</name>
    <dbReference type="NCBI Taxonomy" id="1380157"/>
    <lineage>
        <taxon>Bacteria</taxon>
        <taxon>Bacillati</taxon>
        <taxon>Bacillota</taxon>
        <taxon>Bacilli</taxon>
        <taxon>Bacillales</taxon>
        <taxon>Bacillaceae</taxon>
        <taxon>Terrilactibacillus</taxon>
    </lineage>
</organism>
<reference evidence="2" key="1">
    <citation type="journal article" date="2019" name="Int. J. Syst. Evol. Microbiol.">
        <title>The Global Catalogue of Microorganisms (GCM) 10K type strain sequencing project: providing services to taxonomists for standard genome sequencing and annotation.</title>
        <authorList>
            <consortium name="The Broad Institute Genomics Platform"/>
            <consortium name="The Broad Institute Genome Sequencing Center for Infectious Disease"/>
            <person name="Wu L."/>
            <person name="Ma J."/>
        </authorList>
    </citation>
    <scope>NUCLEOTIDE SEQUENCE [LARGE SCALE GENOMIC DNA]</scope>
    <source>
        <strain evidence="2">TISTR 2241</strain>
    </source>
</reference>
<name>A0ABW5PLT8_9BACI</name>
<dbReference type="Proteomes" id="UP001597458">
    <property type="component" value="Unassembled WGS sequence"/>
</dbReference>
<keyword evidence="2" id="KW-1185">Reference proteome</keyword>
<evidence type="ECO:0000313" key="2">
    <source>
        <dbReference type="Proteomes" id="UP001597458"/>
    </source>
</evidence>
<comment type="caution">
    <text evidence="1">The sequence shown here is derived from an EMBL/GenBank/DDBJ whole genome shotgun (WGS) entry which is preliminary data.</text>
</comment>
<proteinExistence type="predicted"/>
<gene>
    <name evidence="1" type="ORF">ACFSTF_00350</name>
</gene>
<sequence length="44" mass="4848">MKNGKLLTFIFILLTAIGLFGSIIHSPLSQTERGVVFNNTEIVN</sequence>
<evidence type="ECO:0000313" key="1">
    <source>
        <dbReference type="EMBL" id="MFD2615794.1"/>
    </source>
</evidence>
<protein>
    <submittedName>
        <fullName evidence="1">Uncharacterized protein</fullName>
    </submittedName>
</protein>